<name>A0A8H6RDE2_9PEZI</name>
<evidence type="ECO:0000313" key="3">
    <source>
        <dbReference type="EMBL" id="KAF7189056.1"/>
    </source>
</evidence>
<evidence type="ECO:0000256" key="1">
    <source>
        <dbReference type="ARBA" id="ARBA00038215"/>
    </source>
</evidence>
<proteinExistence type="inferred from homology"/>
<dbReference type="OrthoDB" id="552049at2759"/>
<feature type="non-terminal residue" evidence="3">
    <location>
        <position position="582"/>
    </location>
</feature>
<feature type="non-terminal residue" evidence="3">
    <location>
        <position position="1"/>
    </location>
</feature>
<sequence>HFNHVLSPFCSTMRATKTAIVLAVALSSKALSTKPLLDQSFDSQAEELLKLLNVPGLSVAIVHGNESESKGYGYARIPSAPATADTLYYAGSTTKAFTATLAAMMVENKTHFKDVGWSTPLSSLLEGDFALSKEYESLHTTLEDALSHRSGLPRHDIACGWGNASTFENIRRMRYLPMTAEPRTRWQYCNTMFGAVGGMIERHAGASPESVFRNRIWEPLGMKSTGFTKVDDDRVARGYFWQGEHYVPEKFTDISGIAGAGATISSVNDYSLWMRALLDAYKGKINPSSPITSSLWTEITRSRSVINVEDLEPLTYALGWLIGRLGKHTVVTHDGGVNGYGTTLFLMPDLDFGFVSMGNTQSTAAIAGAALFSSLLRKLSPYDQMEINEAKVRGMHEFLSSRKAFAGLRKSDDADNISLPLPGNVQDYAGLYEHPAYGILNISLVSPEHASRAEIGSQQPLSGTKQIQFSVKPSARLWAIAGTLKHKSHTSFDFDIFSVSGPIEEGRVDKECGRVENAGRVLICKNEEAHDMAGTTSAAFELSIDGNGVTKLGLQFEPEQIRRAGEVGGNANWRESMIWFTK</sequence>
<dbReference type="Proteomes" id="UP000660729">
    <property type="component" value="Unassembled WGS sequence"/>
</dbReference>
<dbReference type="InterPro" id="IPR012338">
    <property type="entry name" value="Beta-lactam/transpept-like"/>
</dbReference>
<gene>
    <name evidence="3" type="ORF">HII31_09478</name>
</gene>
<evidence type="ECO:0000313" key="4">
    <source>
        <dbReference type="Proteomes" id="UP000660729"/>
    </source>
</evidence>
<evidence type="ECO:0000259" key="2">
    <source>
        <dbReference type="Pfam" id="PF00144"/>
    </source>
</evidence>
<reference evidence="3" key="1">
    <citation type="submission" date="2020-04" db="EMBL/GenBank/DDBJ databases">
        <title>Draft genome resource of the tomato pathogen Pseudocercospora fuligena.</title>
        <authorList>
            <person name="Zaccaron A."/>
        </authorList>
    </citation>
    <scope>NUCLEOTIDE SEQUENCE</scope>
    <source>
        <strain evidence="3">PF001</strain>
    </source>
</reference>
<feature type="domain" description="Beta-lactamase-related" evidence="2">
    <location>
        <begin position="46"/>
        <end position="364"/>
    </location>
</feature>
<comment type="caution">
    <text evidence="3">The sequence shown here is derived from an EMBL/GenBank/DDBJ whole genome shotgun (WGS) entry which is preliminary data.</text>
</comment>
<keyword evidence="4" id="KW-1185">Reference proteome</keyword>
<dbReference type="PANTHER" id="PTHR46825">
    <property type="entry name" value="D-ALANYL-D-ALANINE-CARBOXYPEPTIDASE/ENDOPEPTIDASE AMPH"/>
    <property type="match status" value="1"/>
</dbReference>
<dbReference type="InterPro" id="IPR050491">
    <property type="entry name" value="AmpC-like"/>
</dbReference>
<accession>A0A8H6RDE2</accession>
<dbReference type="AlphaFoldDB" id="A0A8H6RDE2"/>
<comment type="similarity">
    <text evidence="1">Belongs to the peptidase S12 family.</text>
</comment>
<organism evidence="3 4">
    <name type="scientific">Pseudocercospora fuligena</name>
    <dbReference type="NCBI Taxonomy" id="685502"/>
    <lineage>
        <taxon>Eukaryota</taxon>
        <taxon>Fungi</taxon>
        <taxon>Dikarya</taxon>
        <taxon>Ascomycota</taxon>
        <taxon>Pezizomycotina</taxon>
        <taxon>Dothideomycetes</taxon>
        <taxon>Dothideomycetidae</taxon>
        <taxon>Mycosphaerellales</taxon>
        <taxon>Mycosphaerellaceae</taxon>
        <taxon>Pseudocercospora</taxon>
    </lineage>
</organism>
<dbReference type="Pfam" id="PF00144">
    <property type="entry name" value="Beta-lactamase"/>
    <property type="match status" value="1"/>
</dbReference>
<dbReference type="SUPFAM" id="SSF56601">
    <property type="entry name" value="beta-lactamase/transpeptidase-like"/>
    <property type="match status" value="1"/>
</dbReference>
<dbReference type="Gene3D" id="3.40.710.10">
    <property type="entry name" value="DD-peptidase/beta-lactamase superfamily"/>
    <property type="match status" value="1"/>
</dbReference>
<dbReference type="PANTHER" id="PTHR46825:SF15">
    <property type="entry name" value="BETA-LACTAMASE-RELATED DOMAIN-CONTAINING PROTEIN"/>
    <property type="match status" value="1"/>
</dbReference>
<protein>
    <submittedName>
        <fullName evidence="3">Putative penicillin-binding protein PbpX</fullName>
    </submittedName>
</protein>
<dbReference type="EMBL" id="JABCIY010000194">
    <property type="protein sequence ID" value="KAF7189056.1"/>
    <property type="molecule type" value="Genomic_DNA"/>
</dbReference>
<dbReference type="InterPro" id="IPR001466">
    <property type="entry name" value="Beta-lactam-related"/>
</dbReference>